<dbReference type="Proteomes" id="UP001379533">
    <property type="component" value="Chromosome"/>
</dbReference>
<evidence type="ECO:0000313" key="5">
    <source>
        <dbReference type="Proteomes" id="UP001379533"/>
    </source>
</evidence>
<dbReference type="PANTHER" id="PTHR43391">
    <property type="entry name" value="RETINOL DEHYDROGENASE-RELATED"/>
    <property type="match status" value="1"/>
</dbReference>
<dbReference type="PANTHER" id="PTHR43391:SF86">
    <property type="entry name" value="SHORT-CHAIN DEHYDROGENASE_REDUCTASE FAMILY PROTEIN"/>
    <property type="match status" value="1"/>
</dbReference>
<keyword evidence="2" id="KW-0560">Oxidoreductase</keyword>
<accession>A0ABZ2K615</accession>
<dbReference type="InterPro" id="IPR002347">
    <property type="entry name" value="SDR_fam"/>
</dbReference>
<evidence type="ECO:0000256" key="2">
    <source>
        <dbReference type="ARBA" id="ARBA00023002"/>
    </source>
</evidence>
<dbReference type="RefSeq" id="WP_394844742.1">
    <property type="nucleotide sequence ID" value="NZ_CP089982.1"/>
</dbReference>
<keyword evidence="5" id="KW-1185">Reference proteome</keyword>
<dbReference type="EMBL" id="CP089982">
    <property type="protein sequence ID" value="WXA94140.1"/>
    <property type="molecule type" value="Genomic_DNA"/>
</dbReference>
<protein>
    <submittedName>
        <fullName evidence="4">SDR family oxidoreductase</fullName>
    </submittedName>
</protein>
<sequence>MPKIALVTGTSSGIGLSSAVGLARAGFTVIATLRDVKKAGPLRERAAREGVTLDIRALDVSVPTSVDAVVSEILTRYGKVDVLVNNAGAGYLGSLEQTPLTEFERMMDVNFFGVVRTTKALFPHMRAARSGRIITVSSVGGLLGQPFNDAYCAAKFAVEGLMESLVPMARAFGVHLSLIEPGPVNTEFVNNVLEATGRQPAASNDPYAPMLKSYMSAVEARYSSEAQTGDDIARIIVEAATTDAPHFRYPTSDMVKTVASYKYTDPTGNVVFKLSAAVSGEKSK</sequence>
<dbReference type="PRINTS" id="PR00080">
    <property type="entry name" value="SDRFAMILY"/>
</dbReference>
<name>A0ABZ2K615_9BACT</name>
<dbReference type="PRINTS" id="PR00081">
    <property type="entry name" value="GDHRDH"/>
</dbReference>
<evidence type="ECO:0000256" key="1">
    <source>
        <dbReference type="ARBA" id="ARBA00006484"/>
    </source>
</evidence>
<reference evidence="4 5" key="1">
    <citation type="submission" date="2021-12" db="EMBL/GenBank/DDBJ databases">
        <title>Discovery of the Pendulisporaceae a myxobacterial family with distinct sporulation behavior and unique specialized metabolism.</title>
        <authorList>
            <person name="Garcia R."/>
            <person name="Popoff A."/>
            <person name="Bader C.D."/>
            <person name="Loehr J."/>
            <person name="Walesch S."/>
            <person name="Walt C."/>
            <person name="Boldt J."/>
            <person name="Bunk B."/>
            <person name="Haeckl F.J.F.P.J."/>
            <person name="Gunesch A.P."/>
            <person name="Birkelbach J."/>
            <person name="Nuebel U."/>
            <person name="Pietschmann T."/>
            <person name="Bach T."/>
            <person name="Mueller R."/>
        </authorList>
    </citation>
    <scope>NUCLEOTIDE SEQUENCE [LARGE SCALE GENOMIC DNA]</scope>
    <source>
        <strain evidence="4 5">MSr12523</strain>
    </source>
</reference>
<dbReference type="SUPFAM" id="SSF51735">
    <property type="entry name" value="NAD(P)-binding Rossmann-fold domains"/>
    <property type="match status" value="1"/>
</dbReference>
<evidence type="ECO:0000256" key="3">
    <source>
        <dbReference type="RuleBase" id="RU000363"/>
    </source>
</evidence>
<evidence type="ECO:0000313" key="4">
    <source>
        <dbReference type="EMBL" id="WXA94140.1"/>
    </source>
</evidence>
<proteinExistence type="inferred from homology"/>
<dbReference type="Gene3D" id="3.40.50.720">
    <property type="entry name" value="NAD(P)-binding Rossmann-like Domain"/>
    <property type="match status" value="1"/>
</dbReference>
<dbReference type="InterPro" id="IPR036291">
    <property type="entry name" value="NAD(P)-bd_dom_sf"/>
</dbReference>
<gene>
    <name evidence="4" type="ORF">LZC95_47815</name>
</gene>
<organism evidence="4 5">
    <name type="scientific">Pendulispora brunnea</name>
    <dbReference type="NCBI Taxonomy" id="2905690"/>
    <lineage>
        <taxon>Bacteria</taxon>
        <taxon>Pseudomonadati</taxon>
        <taxon>Myxococcota</taxon>
        <taxon>Myxococcia</taxon>
        <taxon>Myxococcales</taxon>
        <taxon>Sorangiineae</taxon>
        <taxon>Pendulisporaceae</taxon>
        <taxon>Pendulispora</taxon>
    </lineage>
</organism>
<comment type="similarity">
    <text evidence="1 3">Belongs to the short-chain dehydrogenases/reductases (SDR) family.</text>
</comment>
<dbReference type="Pfam" id="PF00106">
    <property type="entry name" value="adh_short"/>
    <property type="match status" value="1"/>
</dbReference>
<dbReference type="CDD" id="cd05374">
    <property type="entry name" value="17beta-HSD-like_SDR_c"/>
    <property type="match status" value="1"/>
</dbReference>